<gene>
    <name evidence="6" type="ORF">BEMITA_LOCUS9139</name>
</gene>
<dbReference type="InterPro" id="IPR036186">
    <property type="entry name" value="Serpin_sf"/>
</dbReference>
<name>A0A9P0AF53_BEMTA</name>
<feature type="region of interest" description="Disordered" evidence="4">
    <location>
        <begin position="1"/>
        <end position="99"/>
    </location>
</feature>
<feature type="compositionally biased region" description="Polar residues" evidence="4">
    <location>
        <begin position="397"/>
        <end position="410"/>
    </location>
</feature>
<dbReference type="Gene3D" id="2.30.39.10">
    <property type="entry name" value="Alpha-1-antitrypsin, domain 1"/>
    <property type="match status" value="1"/>
</dbReference>
<dbReference type="Gene3D" id="3.30.497.10">
    <property type="entry name" value="Antithrombin, subunit I, domain 2"/>
    <property type="match status" value="1"/>
</dbReference>
<feature type="compositionally biased region" description="Polar residues" evidence="4">
    <location>
        <begin position="332"/>
        <end position="344"/>
    </location>
</feature>
<accession>A0A9P0AF53</accession>
<feature type="compositionally biased region" description="Low complexity" evidence="4">
    <location>
        <begin position="72"/>
        <end position="86"/>
    </location>
</feature>
<sequence>MPSQEMSTSAEPTSAAPSPDQNVQLTPAEQADVSGKILTTPEETSTNGGMLENMALSTEVITERTEQRSSDEANTATTESNQNTTEESARSASSLAPMTESTFQTQRNAEMAMPTDAPPSPPESAAVKPESSPIQEIAVTTFSSPAQSQLDIANDTAINRVSSDEQMLDQLTTTLKVCTHSPTEEATEGVTQTGTTEPNQSILDKTTIENESDRMRIDENTTTGKPTDDLNDIPVLIIISSTENDGTMKDNLDGSRTGTTDLKNHDFISTDNPSVTSRNELLPTDYNLIPDDPSLSITTAPQQNTFDVPQTPTSSIGLRVNDAVITTPEIVLSTNPSRDGTSTEYIPPRNQVELNLDRLNDIESATDNKGLTTVIPERTSDPQSSVNNNPNGNNENLQELTTPTGNNDFNDYNVISDIESTPRSRSQEEHTNTEHGQLAHSPPATSFGDIEDLRYINVITEPQLITDKPNFGGESPNAEFPKNEKTPPSPKLVENTDGPISDQKITTTPESSENFQTGNGFQLFDKIHDLTTDFPGITTPHDLETTSFHTSDDFFEHSTLPNFERDRQELKDIDKSIFTPTDMPLTTFDQLYNQNHDIPPISTGEPEINKDTLVIMEEDLDRRPPPPKAGGAKVAKMMGARFPSMNNPPRMGMRTSLVRPGEFRGPVSTAYVRTDKFKNGHPSEFHIMSKSVKVTTERTYPNEMIRHSTHFPEVNRSAVIMMKSVPNGLAEEEEYNAEHYSVDESRLSSNFTDFSQMSANSKDGESFEMESSTMESAVVESNSMESSYSHSHIRCGRKKRSPPVDRGGAQQRAVVLRSASVKETREHARRSSRSVHWHDVTPIVWNLVKHKFTSDHDLRYLQAKNRYDLSKPETSIWVSPLSSHQKIVPVMNFAAILPYAYVPAIHSHVVELPLDNPRYALMIVLPSGGKSVSHVLSHMTSRCGIRSIHSQLRLYPIHVIVPTFRIFQQLDLSPALYHFGVNAIFDPYRAHLTSLSYDPFLYVRNIEQVVTLSARKYEEQLKYNEIPIHQAHRKFYAASPFIYFVVDLETTVTLIAGVLNDPLAP</sequence>
<dbReference type="InterPro" id="IPR023796">
    <property type="entry name" value="Serpin_dom"/>
</dbReference>
<evidence type="ECO:0000256" key="1">
    <source>
        <dbReference type="ARBA" id="ARBA00022690"/>
    </source>
</evidence>
<evidence type="ECO:0000313" key="6">
    <source>
        <dbReference type="EMBL" id="CAH0390416.1"/>
    </source>
</evidence>
<dbReference type="PANTHER" id="PTHR11461:SF130">
    <property type="entry name" value="SERPIN 85F"/>
    <property type="match status" value="1"/>
</dbReference>
<dbReference type="Pfam" id="PF00079">
    <property type="entry name" value="Serpin"/>
    <property type="match status" value="1"/>
</dbReference>
<dbReference type="SUPFAM" id="SSF56574">
    <property type="entry name" value="Serpins"/>
    <property type="match status" value="1"/>
</dbReference>
<reference evidence="6" key="1">
    <citation type="submission" date="2021-12" db="EMBL/GenBank/DDBJ databases">
        <authorList>
            <person name="King R."/>
        </authorList>
    </citation>
    <scope>NUCLEOTIDE SEQUENCE</scope>
</reference>
<evidence type="ECO:0000259" key="5">
    <source>
        <dbReference type="SMART" id="SM00093"/>
    </source>
</evidence>
<evidence type="ECO:0000256" key="2">
    <source>
        <dbReference type="ARBA" id="ARBA00022900"/>
    </source>
</evidence>
<feature type="compositionally biased region" description="Basic and acidic residues" evidence="4">
    <location>
        <begin position="420"/>
        <end position="433"/>
    </location>
</feature>
<dbReference type="InterPro" id="IPR042178">
    <property type="entry name" value="Serpin_sf_1"/>
</dbReference>
<feature type="region of interest" description="Disordered" evidence="4">
    <location>
        <begin position="332"/>
        <end position="351"/>
    </location>
</feature>
<dbReference type="InterPro" id="IPR000215">
    <property type="entry name" value="Serpin_fam"/>
</dbReference>
<comment type="similarity">
    <text evidence="3">Belongs to the serpin family.</text>
</comment>
<dbReference type="PANTHER" id="PTHR11461">
    <property type="entry name" value="SERINE PROTEASE INHIBITOR, SERPIN"/>
    <property type="match status" value="1"/>
</dbReference>
<feature type="region of interest" description="Disordered" evidence="4">
    <location>
        <begin position="786"/>
        <end position="814"/>
    </location>
</feature>
<protein>
    <recommendedName>
        <fullName evidence="5">Serpin domain-containing protein</fullName>
    </recommendedName>
</protein>
<keyword evidence="2" id="KW-0722">Serine protease inhibitor</keyword>
<evidence type="ECO:0000313" key="7">
    <source>
        <dbReference type="Proteomes" id="UP001152759"/>
    </source>
</evidence>
<feature type="compositionally biased region" description="Basic residues" evidence="4">
    <location>
        <begin position="791"/>
        <end position="801"/>
    </location>
</feature>
<dbReference type="InterPro" id="IPR042185">
    <property type="entry name" value="Serpin_sf_2"/>
</dbReference>
<feature type="compositionally biased region" description="Polar residues" evidence="4">
    <location>
        <begin position="90"/>
        <end position="99"/>
    </location>
</feature>
<dbReference type="SMART" id="SM00093">
    <property type="entry name" value="SERPIN"/>
    <property type="match status" value="1"/>
</dbReference>
<dbReference type="EMBL" id="OU963866">
    <property type="protein sequence ID" value="CAH0390416.1"/>
    <property type="molecule type" value="Genomic_DNA"/>
</dbReference>
<feature type="domain" description="Serpin" evidence="5">
    <location>
        <begin position="751"/>
        <end position="1062"/>
    </location>
</feature>
<proteinExistence type="inferred from homology"/>
<dbReference type="GO" id="GO:0004867">
    <property type="term" value="F:serine-type endopeptidase inhibitor activity"/>
    <property type="evidence" value="ECO:0007669"/>
    <property type="project" value="UniProtKB-KW"/>
</dbReference>
<feature type="compositionally biased region" description="Basic and acidic residues" evidence="4">
    <location>
        <begin position="61"/>
        <end position="71"/>
    </location>
</feature>
<evidence type="ECO:0000256" key="4">
    <source>
        <dbReference type="SAM" id="MobiDB-lite"/>
    </source>
</evidence>
<dbReference type="AlphaFoldDB" id="A0A9P0AF53"/>
<dbReference type="Proteomes" id="UP001152759">
    <property type="component" value="Chromosome 5"/>
</dbReference>
<feature type="compositionally biased region" description="Low complexity" evidence="4">
    <location>
        <begin position="7"/>
        <end position="19"/>
    </location>
</feature>
<evidence type="ECO:0000256" key="3">
    <source>
        <dbReference type="RuleBase" id="RU000411"/>
    </source>
</evidence>
<feature type="compositionally biased region" description="Low complexity" evidence="4">
    <location>
        <begin position="387"/>
        <end position="396"/>
    </location>
</feature>
<organism evidence="6 7">
    <name type="scientific">Bemisia tabaci</name>
    <name type="common">Sweetpotato whitefly</name>
    <name type="synonym">Aleurodes tabaci</name>
    <dbReference type="NCBI Taxonomy" id="7038"/>
    <lineage>
        <taxon>Eukaryota</taxon>
        <taxon>Metazoa</taxon>
        <taxon>Ecdysozoa</taxon>
        <taxon>Arthropoda</taxon>
        <taxon>Hexapoda</taxon>
        <taxon>Insecta</taxon>
        <taxon>Pterygota</taxon>
        <taxon>Neoptera</taxon>
        <taxon>Paraneoptera</taxon>
        <taxon>Hemiptera</taxon>
        <taxon>Sternorrhyncha</taxon>
        <taxon>Aleyrodoidea</taxon>
        <taxon>Aleyrodidae</taxon>
        <taxon>Aleyrodinae</taxon>
        <taxon>Bemisia</taxon>
    </lineage>
</organism>
<feature type="region of interest" description="Disordered" evidence="4">
    <location>
        <begin position="465"/>
        <end position="500"/>
    </location>
</feature>
<keyword evidence="7" id="KW-1185">Reference proteome</keyword>
<keyword evidence="1" id="KW-0646">Protease inhibitor</keyword>
<dbReference type="GO" id="GO:0005615">
    <property type="term" value="C:extracellular space"/>
    <property type="evidence" value="ECO:0007669"/>
    <property type="project" value="InterPro"/>
</dbReference>
<feature type="region of interest" description="Disordered" evidence="4">
    <location>
        <begin position="364"/>
        <end position="447"/>
    </location>
</feature>